<evidence type="ECO:0000313" key="4">
    <source>
        <dbReference type="Proteomes" id="UP001172684"/>
    </source>
</evidence>
<feature type="domain" description="DUF7357" evidence="2">
    <location>
        <begin position="1"/>
        <end position="132"/>
    </location>
</feature>
<name>A0ABQ9P4F9_9PEZI</name>
<feature type="compositionally biased region" description="Polar residues" evidence="1">
    <location>
        <begin position="529"/>
        <end position="538"/>
    </location>
</feature>
<gene>
    <name evidence="3" type="ORF">H2201_001518</name>
</gene>
<proteinExistence type="predicted"/>
<feature type="compositionally biased region" description="Basic and acidic residues" evidence="1">
    <location>
        <begin position="350"/>
        <end position="362"/>
    </location>
</feature>
<feature type="compositionally biased region" description="Polar residues" evidence="1">
    <location>
        <begin position="545"/>
        <end position="555"/>
    </location>
</feature>
<feature type="compositionally biased region" description="Polar residues" evidence="1">
    <location>
        <begin position="570"/>
        <end position="579"/>
    </location>
</feature>
<feature type="region of interest" description="Disordered" evidence="1">
    <location>
        <begin position="927"/>
        <end position="982"/>
    </location>
</feature>
<dbReference type="EMBL" id="JAPDRL010000007">
    <property type="protein sequence ID" value="KAJ9668470.1"/>
    <property type="molecule type" value="Genomic_DNA"/>
</dbReference>
<feature type="compositionally biased region" description="Polar residues" evidence="1">
    <location>
        <begin position="363"/>
        <end position="375"/>
    </location>
</feature>
<feature type="compositionally biased region" description="Low complexity" evidence="1">
    <location>
        <begin position="485"/>
        <end position="495"/>
    </location>
</feature>
<dbReference type="InterPro" id="IPR055781">
    <property type="entry name" value="DUF7357"/>
</dbReference>
<feature type="compositionally biased region" description="Polar residues" evidence="1">
    <location>
        <begin position="966"/>
        <end position="975"/>
    </location>
</feature>
<feature type="compositionally biased region" description="Basic and acidic residues" evidence="1">
    <location>
        <begin position="412"/>
        <end position="424"/>
    </location>
</feature>
<accession>A0ABQ9P4F9</accession>
<evidence type="ECO:0000313" key="3">
    <source>
        <dbReference type="EMBL" id="KAJ9668470.1"/>
    </source>
</evidence>
<sequence length="982" mass="108499">MRLRLSIQRHGLPTAEVLWAIRDDQAQAISTISQLLEQVNDIIPLESEDWGLEDYVVQVNGFECLHFSQLGQIIKDEDVVSIRPLQTAEVRARTLSGRYQISSSGQHLIDGIPFGRPYLRRPDRPAIHIPPRKRRRLEYEGDDADHAPWGQAGQLVPYQQEDYEPEDNSEQDEDFVPDQGYANTEPRVSRKRRSVSFNPVVQDQDGQALISLSSGSEDEDDEDFEELSDEASQGSEADMTSESDTPHSTSETVSRVDEDVPDGSENSSSEDSSDSTQSSSDDDSSDSEPEEISSKNPSIFKVPSAVASGTPQPVPPYQGQKGTQERNKRRRDTKRLKHLKSQGVLSADATLKELREWEERQTGESTPNNLDGTSSEPPPQQATDIEDEQTTPKPTETMKRPSVELPSKQASKAKENRKKADSKKLKLLKAQDILPPTATLQDLRDWRAGQENEPTANTSSEASSQHDSQQATAAASTEDADFQQERAALLEALEAGGVDVSMFQGTTATEGKRRNTESIRVSAARESFTAATVKSSEPTAKDHNTSNNDSFSEQPQPAARELMETDIRPTAQTAATSETIAGATSAMTEDGPAKKRARIDIGSSRRLLFGSLGLRNPRTKADEEKTREKLMAVAKPRASGKAHAQAEESVNEPQPELPTDPDAWKAKVKLSAVECWDDDVEELSAPPFPFEQYWDQYNKKQSRQPYNKRKRKRKMAVQYQKAYQGDGTAEYANDNRDADYYYEDAEEEQDPGRLNYDSSIHLNYDDDMADPIESQLKQDMAVAASTHESTDNIPPLPTDLSTLPPLQEPHLKPGALIVFKQLEVSQATNWAPVISDYRTATVTEVFGTSVLHLSLAARDRVQKQKKVRYDAKGRRLYDRFEMPADSDEDGEDAGFVEVEFGELVEPKLLRAAPETKAEAEVGAADAVAGAEGGGDESSGTLALSHGGQEHEMVESHKAGREEGSASMLQSASSEYTWVEANA</sequence>
<feature type="compositionally biased region" description="Acidic residues" evidence="1">
    <location>
        <begin position="162"/>
        <end position="176"/>
    </location>
</feature>
<keyword evidence="4" id="KW-1185">Reference proteome</keyword>
<feature type="compositionally biased region" description="Low complexity" evidence="1">
    <location>
        <begin position="263"/>
        <end position="279"/>
    </location>
</feature>
<feature type="compositionally biased region" description="Basic residues" evidence="1">
    <location>
        <begin position="327"/>
        <end position="340"/>
    </location>
</feature>
<feature type="compositionally biased region" description="Acidic residues" evidence="1">
    <location>
        <begin position="280"/>
        <end position="291"/>
    </location>
</feature>
<dbReference type="Pfam" id="PF24054">
    <property type="entry name" value="DUF7357"/>
    <property type="match status" value="1"/>
</dbReference>
<feature type="compositionally biased region" description="Polar residues" evidence="1">
    <location>
        <begin position="452"/>
        <end position="475"/>
    </location>
</feature>
<organism evidence="3 4">
    <name type="scientific">Coniosporium apollinis</name>
    <dbReference type="NCBI Taxonomy" id="61459"/>
    <lineage>
        <taxon>Eukaryota</taxon>
        <taxon>Fungi</taxon>
        <taxon>Dikarya</taxon>
        <taxon>Ascomycota</taxon>
        <taxon>Pezizomycotina</taxon>
        <taxon>Dothideomycetes</taxon>
        <taxon>Dothideomycetes incertae sedis</taxon>
        <taxon>Coniosporium</taxon>
    </lineage>
</organism>
<feature type="region of interest" description="Disordered" evidence="1">
    <location>
        <begin position="634"/>
        <end position="661"/>
    </location>
</feature>
<protein>
    <recommendedName>
        <fullName evidence="2">DUF7357 domain-containing protein</fullName>
    </recommendedName>
</protein>
<feature type="compositionally biased region" description="Basic and acidic residues" evidence="1">
    <location>
        <begin position="947"/>
        <end position="963"/>
    </location>
</feature>
<comment type="caution">
    <text evidence="3">The sequence shown here is derived from an EMBL/GenBank/DDBJ whole genome shotgun (WGS) entry which is preliminary data.</text>
</comment>
<feature type="compositionally biased region" description="Polar residues" evidence="1">
    <location>
        <begin position="195"/>
        <end position="205"/>
    </location>
</feature>
<feature type="compositionally biased region" description="Acidic residues" evidence="1">
    <location>
        <begin position="216"/>
        <end position="229"/>
    </location>
</feature>
<feature type="region of interest" description="Disordered" evidence="1">
    <location>
        <begin position="162"/>
        <end position="596"/>
    </location>
</feature>
<reference evidence="3" key="1">
    <citation type="submission" date="2022-10" db="EMBL/GenBank/DDBJ databases">
        <title>Culturing micro-colonial fungi from biological soil crusts in the Mojave desert and describing Neophaeococcomyces mojavensis, and introducing the new genera and species Taxawa tesnikishii.</title>
        <authorList>
            <person name="Kurbessoian T."/>
            <person name="Stajich J.E."/>
        </authorList>
    </citation>
    <scope>NUCLEOTIDE SEQUENCE</scope>
    <source>
        <strain evidence="3">TK_1</strain>
    </source>
</reference>
<feature type="compositionally biased region" description="Polar residues" evidence="1">
    <location>
        <begin position="233"/>
        <end position="253"/>
    </location>
</feature>
<evidence type="ECO:0000256" key="1">
    <source>
        <dbReference type="SAM" id="MobiDB-lite"/>
    </source>
</evidence>
<evidence type="ECO:0000259" key="2">
    <source>
        <dbReference type="Pfam" id="PF24054"/>
    </source>
</evidence>
<dbReference type="Proteomes" id="UP001172684">
    <property type="component" value="Unassembled WGS sequence"/>
</dbReference>